<dbReference type="PROSITE" id="PS50928">
    <property type="entry name" value="ABC_TM1"/>
    <property type="match status" value="1"/>
</dbReference>
<dbReference type="PANTHER" id="PTHR30183:SF3">
    <property type="entry name" value="MOLYBDENUM TRANSPORT SYSTEM PERMEASE PROTEIN MODB"/>
    <property type="match status" value="1"/>
</dbReference>
<dbReference type="InterPro" id="IPR035906">
    <property type="entry name" value="MetI-like_sf"/>
</dbReference>
<dbReference type="InterPro" id="IPR000515">
    <property type="entry name" value="MetI-like"/>
</dbReference>
<keyword evidence="8 9" id="KW-0472">Membrane</keyword>
<dbReference type="NCBIfam" id="TIGR02141">
    <property type="entry name" value="modB_ABC"/>
    <property type="match status" value="1"/>
</dbReference>
<keyword evidence="13" id="KW-1185">Reference proteome</keyword>
<keyword evidence="3 9" id="KW-0813">Transport</keyword>
<protein>
    <recommendedName>
        <fullName evidence="10">Molybdenum transport system permease</fullName>
    </recommendedName>
</protein>
<dbReference type="RefSeq" id="WP_343840148.1">
    <property type="nucleotide sequence ID" value="NZ_BAAADO010000003.1"/>
</dbReference>
<evidence type="ECO:0000256" key="2">
    <source>
        <dbReference type="ARBA" id="ARBA00007069"/>
    </source>
</evidence>
<feature type="transmembrane region" description="Helical" evidence="9">
    <location>
        <begin position="85"/>
        <end position="104"/>
    </location>
</feature>
<feature type="domain" description="ABC transmembrane type-1" evidence="11">
    <location>
        <begin position="7"/>
        <end position="216"/>
    </location>
</feature>
<evidence type="ECO:0000259" key="11">
    <source>
        <dbReference type="PROSITE" id="PS50928"/>
    </source>
</evidence>
<evidence type="ECO:0000256" key="4">
    <source>
        <dbReference type="ARBA" id="ARBA00022475"/>
    </source>
</evidence>
<keyword evidence="7 9" id="KW-1133">Transmembrane helix</keyword>
<name>A0ABP3L8S5_9BACI</name>
<evidence type="ECO:0000256" key="7">
    <source>
        <dbReference type="ARBA" id="ARBA00022989"/>
    </source>
</evidence>
<feature type="transmembrane region" description="Helical" evidence="9">
    <location>
        <begin position="193"/>
        <end position="211"/>
    </location>
</feature>
<dbReference type="Proteomes" id="UP001500880">
    <property type="component" value="Unassembled WGS sequence"/>
</dbReference>
<dbReference type="PANTHER" id="PTHR30183">
    <property type="entry name" value="MOLYBDENUM TRANSPORT SYSTEM PERMEASE PROTEIN MODB"/>
    <property type="match status" value="1"/>
</dbReference>
<dbReference type="CDD" id="cd06261">
    <property type="entry name" value="TM_PBP2"/>
    <property type="match status" value="1"/>
</dbReference>
<dbReference type="Gene3D" id="1.10.3720.10">
    <property type="entry name" value="MetI-like"/>
    <property type="match status" value="1"/>
</dbReference>
<gene>
    <name evidence="12" type="primary">modB</name>
    <name evidence="12" type="ORF">GCM10008986_19380</name>
</gene>
<accession>A0ABP3L8S5</accession>
<keyword evidence="4 10" id="KW-1003">Cell membrane</keyword>
<evidence type="ECO:0000256" key="9">
    <source>
        <dbReference type="RuleBase" id="RU363032"/>
    </source>
</evidence>
<dbReference type="Pfam" id="PF00528">
    <property type="entry name" value="BPD_transp_1"/>
    <property type="match status" value="1"/>
</dbReference>
<feature type="transmembrane region" description="Helical" evidence="9">
    <location>
        <begin position="12"/>
        <end position="33"/>
    </location>
</feature>
<comment type="similarity">
    <text evidence="2 10">Belongs to the binding-protein-dependent transport system permease family. CysTW subfamily.</text>
</comment>
<evidence type="ECO:0000256" key="1">
    <source>
        <dbReference type="ARBA" id="ARBA00004651"/>
    </source>
</evidence>
<dbReference type="SUPFAM" id="SSF161098">
    <property type="entry name" value="MetI-like"/>
    <property type="match status" value="1"/>
</dbReference>
<comment type="subcellular location">
    <subcellularLocation>
        <location evidence="1 9">Cell membrane</location>
        <topology evidence="1 9">Multi-pass membrane protein</topology>
    </subcellularLocation>
</comment>
<evidence type="ECO:0000256" key="10">
    <source>
        <dbReference type="RuleBase" id="RU365097"/>
    </source>
</evidence>
<feature type="transmembrane region" description="Helical" evidence="9">
    <location>
        <begin position="145"/>
        <end position="167"/>
    </location>
</feature>
<evidence type="ECO:0000256" key="8">
    <source>
        <dbReference type="ARBA" id="ARBA00023136"/>
    </source>
</evidence>
<sequence>MWSWHPVQLSLFVATIAAVITFILAIYAAYGMIRKQRRGKALVETLFFMPLVLPPSVVGFLLLIVFGDQGPFGKLLEWLGSDGVVFTPTAAIIAAGVVAFPLMYQSLKTGFQSVDSNILGAAKVDGASEWTLLTHIIIPMSSRSLLTALILGFTRGFGEFGATLMFAGNIPGKTQTIPTAIYFAIESGQNQLAWSYVWISIGFSFLLLLLANRVRA</sequence>
<comment type="caution">
    <text evidence="12">The sequence shown here is derived from an EMBL/GenBank/DDBJ whole genome shotgun (WGS) entry which is preliminary data.</text>
</comment>
<evidence type="ECO:0000256" key="3">
    <source>
        <dbReference type="ARBA" id="ARBA00022448"/>
    </source>
</evidence>
<reference evidence="13" key="1">
    <citation type="journal article" date="2019" name="Int. J. Syst. Evol. Microbiol.">
        <title>The Global Catalogue of Microorganisms (GCM) 10K type strain sequencing project: providing services to taxonomists for standard genome sequencing and annotation.</title>
        <authorList>
            <consortium name="The Broad Institute Genomics Platform"/>
            <consortium name="The Broad Institute Genome Sequencing Center for Infectious Disease"/>
            <person name="Wu L."/>
            <person name="Ma J."/>
        </authorList>
    </citation>
    <scope>NUCLEOTIDE SEQUENCE [LARGE SCALE GENOMIC DNA]</scope>
    <source>
        <strain evidence="13">JCM 12389</strain>
    </source>
</reference>
<proteinExistence type="inferred from homology"/>
<keyword evidence="5 10" id="KW-0500">Molybdenum</keyword>
<organism evidence="12 13">
    <name type="scientific">Salinibacillus aidingensis</name>
    <dbReference type="NCBI Taxonomy" id="237684"/>
    <lineage>
        <taxon>Bacteria</taxon>
        <taxon>Bacillati</taxon>
        <taxon>Bacillota</taxon>
        <taxon>Bacilli</taxon>
        <taxon>Bacillales</taxon>
        <taxon>Bacillaceae</taxon>
        <taxon>Salinibacillus</taxon>
    </lineage>
</organism>
<keyword evidence="6 9" id="KW-0812">Transmembrane</keyword>
<evidence type="ECO:0000313" key="13">
    <source>
        <dbReference type="Proteomes" id="UP001500880"/>
    </source>
</evidence>
<evidence type="ECO:0000256" key="5">
    <source>
        <dbReference type="ARBA" id="ARBA00022505"/>
    </source>
</evidence>
<dbReference type="EMBL" id="BAAADO010000003">
    <property type="protein sequence ID" value="GAA0493063.1"/>
    <property type="molecule type" value="Genomic_DNA"/>
</dbReference>
<dbReference type="InterPro" id="IPR011867">
    <property type="entry name" value="ModB_ABC"/>
</dbReference>
<comment type="function">
    <text evidence="10">Part of the binding-protein-dependent transport system for molybdenum; probably responsible for the translocation of the substrate across the membrane.</text>
</comment>
<evidence type="ECO:0000256" key="6">
    <source>
        <dbReference type="ARBA" id="ARBA00022692"/>
    </source>
</evidence>
<feature type="transmembrane region" description="Helical" evidence="9">
    <location>
        <begin position="45"/>
        <end position="65"/>
    </location>
</feature>
<evidence type="ECO:0000313" key="12">
    <source>
        <dbReference type="EMBL" id="GAA0493063.1"/>
    </source>
</evidence>